<feature type="chain" id="PRO_5028817953" evidence="1">
    <location>
        <begin position="20"/>
        <end position="132"/>
    </location>
</feature>
<evidence type="ECO:0000256" key="1">
    <source>
        <dbReference type="SAM" id="SignalP"/>
    </source>
</evidence>
<accession>A0A7G9SNG3</accession>
<dbReference type="PROSITE" id="PS51257">
    <property type="entry name" value="PROKAR_LIPOPROTEIN"/>
    <property type="match status" value="1"/>
</dbReference>
<gene>
    <name evidence="2" type="ORF">H9L16_11985</name>
</gene>
<dbReference type="SUPFAM" id="SSF50242">
    <property type="entry name" value="TIMP-like"/>
    <property type="match status" value="1"/>
</dbReference>
<proteinExistence type="predicted"/>
<protein>
    <submittedName>
        <fullName evidence="2">Uncharacterized protein</fullName>
    </submittedName>
</protein>
<keyword evidence="1" id="KW-0732">Signal</keyword>
<dbReference type="InterPro" id="IPR008993">
    <property type="entry name" value="TIMP-like_OB-fold"/>
</dbReference>
<name>A0A7G9SNG3_9GAMM</name>
<sequence length="132" mass="13922">MKKYVAALTALLASGNTIACSCKSFTLPQARQVSDVVFVGQVAMLQCSSTPGKTAVNFSVSSAFKGRTDQETVVLIESNSSSCGYVKPFFFPGSTYLIFAYQDGSGLETSRCLPNKVGTVSAEVVRVLQAGT</sequence>
<keyword evidence="3" id="KW-1185">Reference proteome</keyword>
<dbReference type="EMBL" id="CP060719">
    <property type="protein sequence ID" value="QNN69388.1"/>
    <property type="molecule type" value="Genomic_DNA"/>
</dbReference>
<dbReference type="Gene3D" id="2.40.50.120">
    <property type="match status" value="1"/>
</dbReference>
<evidence type="ECO:0000313" key="3">
    <source>
        <dbReference type="Proteomes" id="UP000515804"/>
    </source>
</evidence>
<evidence type="ECO:0000313" key="2">
    <source>
        <dbReference type="EMBL" id="QNN69388.1"/>
    </source>
</evidence>
<reference evidence="2 3" key="1">
    <citation type="submission" date="2020-08" db="EMBL/GenBank/DDBJ databases">
        <title>Genome sequence of Thermomonas carbonis KCTC 42013T.</title>
        <authorList>
            <person name="Hyun D.-W."/>
            <person name="Bae J.-W."/>
        </authorList>
    </citation>
    <scope>NUCLEOTIDE SEQUENCE [LARGE SCALE GENOMIC DNA]</scope>
    <source>
        <strain evidence="2 3">KCTC 42013</strain>
    </source>
</reference>
<feature type="signal peptide" evidence="1">
    <location>
        <begin position="1"/>
        <end position="19"/>
    </location>
</feature>
<organism evidence="2 3">
    <name type="scientific">Thermomonas carbonis</name>
    <dbReference type="NCBI Taxonomy" id="1463158"/>
    <lineage>
        <taxon>Bacteria</taxon>
        <taxon>Pseudomonadati</taxon>
        <taxon>Pseudomonadota</taxon>
        <taxon>Gammaproteobacteria</taxon>
        <taxon>Lysobacterales</taxon>
        <taxon>Lysobacteraceae</taxon>
        <taxon>Thermomonas</taxon>
    </lineage>
</organism>
<dbReference type="KEGG" id="tcn:H9L16_11985"/>
<dbReference type="RefSeq" id="WP_187551909.1">
    <property type="nucleotide sequence ID" value="NZ_CP060719.1"/>
</dbReference>
<dbReference type="AlphaFoldDB" id="A0A7G9SNG3"/>
<dbReference type="Proteomes" id="UP000515804">
    <property type="component" value="Chromosome"/>
</dbReference>